<organism evidence="1 2">
    <name type="scientific">Cylindrobasidium torrendii FP15055 ss-10</name>
    <dbReference type="NCBI Taxonomy" id="1314674"/>
    <lineage>
        <taxon>Eukaryota</taxon>
        <taxon>Fungi</taxon>
        <taxon>Dikarya</taxon>
        <taxon>Basidiomycota</taxon>
        <taxon>Agaricomycotina</taxon>
        <taxon>Agaricomycetes</taxon>
        <taxon>Agaricomycetidae</taxon>
        <taxon>Agaricales</taxon>
        <taxon>Marasmiineae</taxon>
        <taxon>Physalacriaceae</taxon>
        <taxon>Cylindrobasidium</taxon>
    </lineage>
</organism>
<sequence>MATQETHDFLVRNIIENPHFRQYPPANTYRRAFWKFVIGRLETNPDIEIDTCVYDVLIKQLQSVDGTRKALGAPEPPSPSYVTHFWHQGGATSVAPFLEEYQTVTLLESRALIQEGTTGLRTWLASFYLADFLIHHSETVQNLRVLEVGSGIGFVGVIVGSLQMLQPDDRSMLFLTDVNAEVVARCMSNVKLPCNRTASSSRINHSVLDWMDSLQNAEVLSNRLKDMDPDVIVGADVVFDPSLISPLVQTLRIAMGSRPNGKSRYALLAVNERTSETRDLFRHHVHDAGMTLEELKITREDNMFLDVTDQRAVQVDKVKLLRISLVGED</sequence>
<dbReference type="Pfam" id="PF10294">
    <property type="entry name" value="Methyltransf_16"/>
    <property type="match status" value="1"/>
</dbReference>
<dbReference type="SUPFAM" id="SSF53335">
    <property type="entry name" value="S-adenosyl-L-methionine-dependent methyltransferases"/>
    <property type="match status" value="1"/>
</dbReference>
<accession>A0A0D7BTC3</accession>
<proteinExistence type="predicted"/>
<dbReference type="InterPro" id="IPR019410">
    <property type="entry name" value="Methyltransf_16"/>
</dbReference>
<evidence type="ECO:0008006" key="3">
    <source>
        <dbReference type="Google" id="ProtNLM"/>
    </source>
</evidence>
<gene>
    <name evidence="1" type="ORF">CYLTODRAFT_485356</name>
</gene>
<keyword evidence="2" id="KW-1185">Reference proteome</keyword>
<dbReference type="AlphaFoldDB" id="A0A0D7BTC3"/>
<protein>
    <recommendedName>
        <fullName evidence="3">FAM86 N-terminal domain-containing protein</fullName>
    </recommendedName>
</protein>
<dbReference type="OrthoDB" id="194386at2759"/>
<dbReference type="STRING" id="1314674.A0A0D7BTC3"/>
<dbReference type="PANTHER" id="PTHR14614:SF130">
    <property type="entry name" value="PROTEIN-LYSINE N-METHYLTRANSFERASE EEF2KMT"/>
    <property type="match status" value="1"/>
</dbReference>
<evidence type="ECO:0000313" key="1">
    <source>
        <dbReference type="EMBL" id="KIY73505.1"/>
    </source>
</evidence>
<reference evidence="1 2" key="1">
    <citation type="journal article" date="2015" name="Fungal Genet. Biol.">
        <title>Evolution of novel wood decay mechanisms in Agaricales revealed by the genome sequences of Fistulina hepatica and Cylindrobasidium torrendii.</title>
        <authorList>
            <person name="Floudas D."/>
            <person name="Held B.W."/>
            <person name="Riley R."/>
            <person name="Nagy L.G."/>
            <person name="Koehler G."/>
            <person name="Ransdell A.S."/>
            <person name="Younus H."/>
            <person name="Chow J."/>
            <person name="Chiniquy J."/>
            <person name="Lipzen A."/>
            <person name="Tritt A."/>
            <person name="Sun H."/>
            <person name="Haridas S."/>
            <person name="LaButti K."/>
            <person name="Ohm R.A."/>
            <person name="Kues U."/>
            <person name="Blanchette R.A."/>
            <person name="Grigoriev I.V."/>
            <person name="Minto R.E."/>
            <person name="Hibbett D.S."/>
        </authorList>
    </citation>
    <scope>NUCLEOTIDE SEQUENCE [LARGE SCALE GENOMIC DNA]</scope>
    <source>
        <strain evidence="1 2">FP15055 ss-10</strain>
    </source>
</reference>
<dbReference type="Gene3D" id="3.40.50.150">
    <property type="entry name" value="Vaccinia Virus protein VP39"/>
    <property type="match status" value="1"/>
</dbReference>
<dbReference type="GO" id="GO:0008757">
    <property type="term" value="F:S-adenosylmethionine-dependent methyltransferase activity"/>
    <property type="evidence" value="ECO:0007669"/>
    <property type="project" value="UniProtKB-ARBA"/>
</dbReference>
<dbReference type="PANTHER" id="PTHR14614">
    <property type="entry name" value="HEPATOCELLULAR CARCINOMA-ASSOCIATED ANTIGEN"/>
    <property type="match status" value="1"/>
</dbReference>
<dbReference type="InterPro" id="IPR029063">
    <property type="entry name" value="SAM-dependent_MTases_sf"/>
</dbReference>
<dbReference type="EMBL" id="KN880435">
    <property type="protein sequence ID" value="KIY73505.1"/>
    <property type="molecule type" value="Genomic_DNA"/>
</dbReference>
<evidence type="ECO:0000313" key="2">
    <source>
        <dbReference type="Proteomes" id="UP000054007"/>
    </source>
</evidence>
<name>A0A0D7BTC3_9AGAR</name>
<dbReference type="Proteomes" id="UP000054007">
    <property type="component" value="Unassembled WGS sequence"/>
</dbReference>